<evidence type="ECO:0000256" key="1">
    <source>
        <dbReference type="SAM" id="SignalP"/>
    </source>
</evidence>
<keyword evidence="1" id="KW-0732">Signal</keyword>
<reference evidence="2 3" key="1">
    <citation type="submission" date="2017-07" db="EMBL/GenBank/DDBJ databases">
        <authorList>
            <person name="Talla V."/>
            <person name="Backstrom N."/>
        </authorList>
    </citation>
    <scope>NUCLEOTIDE SEQUENCE [LARGE SCALE GENOMIC DNA]</scope>
</reference>
<protein>
    <submittedName>
        <fullName evidence="2">Uncharacterized protein</fullName>
    </submittedName>
</protein>
<dbReference type="AlphaFoldDB" id="A0A5E4Q1D4"/>
<dbReference type="EMBL" id="FZQP02001215">
    <property type="protein sequence ID" value="VVC92073.1"/>
    <property type="molecule type" value="Genomic_DNA"/>
</dbReference>
<name>A0A5E4Q1D4_9NEOP</name>
<evidence type="ECO:0000313" key="3">
    <source>
        <dbReference type="Proteomes" id="UP000324832"/>
    </source>
</evidence>
<dbReference type="Proteomes" id="UP000324832">
    <property type="component" value="Unassembled WGS sequence"/>
</dbReference>
<gene>
    <name evidence="2" type="ORF">LSINAPIS_LOCUS4593</name>
</gene>
<organism evidence="2 3">
    <name type="scientific">Leptidea sinapis</name>
    <dbReference type="NCBI Taxonomy" id="189913"/>
    <lineage>
        <taxon>Eukaryota</taxon>
        <taxon>Metazoa</taxon>
        <taxon>Ecdysozoa</taxon>
        <taxon>Arthropoda</taxon>
        <taxon>Hexapoda</taxon>
        <taxon>Insecta</taxon>
        <taxon>Pterygota</taxon>
        <taxon>Neoptera</taxon>
        <taxon>Endopterygota</taxon>
        <taxon>Lepidoptera</taxon>
        <taxon>Glossata</taxon>
        <taxon>Ditrysia</taxon>
        <taxon>Papilionoidea</taxon>
        <taxon>Pieridae</taxon>
        <taxon>Dismorphiinae</taxon>
        <taxon>Leptidea</taxon>
    </lineage>
</organism>
<keyword evidence="3" id="KW-1185">Reference proteome</keyword>
<sequence>MKQVILLLFIFLAFGTLVNSKALPQFDNDFFKSDDDFPKGWDFKNCNNCKIIGNGRENTNTVYIKSDK</sequence>
<proteinExistence type="predicted"/>
<feature type="signal peptide" evidence="1">
    <location>
        <begin position="1"/>
        <end position="20"/>
    </location>
</feature>
<accession>A0A5E4Q1D4</accession>
<feature type="chain" id="PRO_5022694584" evidence="1">
    <location>
        <begin position="21"/>
        <end position="68"/>
    </location>
</feature>
<evidence type="ECO:0000313" key="2">
    <source>
        <dbReference type="EMBL" id="VVC92073.1"/>
    </source>
</evidence>